<keyword evidence="2" id="KW-0808">Transferase</keyword>
<proteinExistence type="inferred from homology"/>
<dbReference type="PROSITE" id="PS00101">
    <property type="entry name" value="HEXAPEP_TRANSFERASES"/>
    <property type="match status" value="1"/>
</dbReference>
<keyword evidence="3" id="KW-0677">Repeat</keyword>
<dbReference type="RefSeq" id="WP_263847954.1">
    <property type="nucleotide sequence ID" value="NZ_JAOWKW010000008.1"/>
</dbReference>
<evidence type="ECO:0000313" key="6">
    <source>
        <dbReference type="Proteomes" id="UP001526166"/>
    </source>
</evidence>
<dbReference type="Pfam" id="PF00132">
    <property type="entry name" value="Hexapep"/>
    <property type="match status" value="1"/>
</dbReference>
<evidence type="ECO:0000256" key="4">
    <source>
        <dbReference type="ARBA" id="ARBA00023315"/>
    </source>
</evidence>
<dbReference type="EMBL" id="JAOWKW010000008">
    <property type="protein sequence ID" value="MCV2879271.1"/>
    <property type="molecule type" value="Genomic_DNA"/>
</dbReference>
<dbReference type="InterPro" id="IPR050179">
    <property type="entry name" value="Trans_hexapeptide_repeat"/>
</dbReference>
<evidence type="ECO:0000256" key="2">
    <source>
        <dbReference type="ARBA" id="ARBA00022679"/>
    </source>
</evidence>
<dbReference type="InterPro" id="IPR018357">
    <property type="entry name" value="Hexapep_transf_CS"/>
</dbReference>
<dbReference type="InterPro" id="IPR020019">
    <property type="entry name" value="AcTrfase_PglD-like"/>
</dbReference>
<evidence type="ECO:0000256" key="3">
    <source>
        <dbReference type="ARBA" id="ARBA00022737"/>
    </source>
</evidence>
<reference evidence="5 6" key="1">
    <citation type="submission" date="2022-10" db="EMBL/GenBank/DDBJ databases">
        <title>Sinirhodobacter sp. nov., isolated from ocean surface sediments.</title>
        <authorList>
            <person name="He W."/>
            <person name="Wang L."/>
            <person name="Zhang D.-F."/>
        </authorList>
    </citation>
    <scope>NUCLEOTIDE SEQUENCE [LARGE SCALE GENOMIC DNA]</scope>
    <source>
        <strain evidence="5 6">WL0115</strain>
    </source>
</reference>
<name>A0ABT2ZZT6_9RHOB</name>
<keyword evidence="6" id="KW-1185">Reference proteome</keyword>
<accession>A0ABT2ZZT6</accession>
<evidence type="ECO:0000313" key="5">
    <source>
        <dbReference type="EMBL" id="MCV2879271.1"/>
    </source>
</evidence>
<comment type="similarity">
    <text evidence="1">Belongs to the transferase hexapeptide repeat family.</text>
</comment>
<dbReference type="PANTHER" id="PTHR43300:SF7">
    <property type="entry name" value="UDP-N-ACETYLBACILLOSAMINE N-ACETYLTRANSFERASE"/>
    <property type="match status" value="1"/>
</dbReference>
<dbReference type="InterPro" id="IPR001451">
    <property type="entry name" value="Hexapep"/>
</dbReference>
<keyword evidence="4" id="KW-0012">Acyltransferase</keyword>
<dbReference type="Proteomes" id="UP001526166">
    <property type="component" value="Unassembled WGS sequence"/>
</dbReference>
<comment type="caution">
    <text evidence="5">The sequence shown here is derived from an EMBL/GenBank/DDBJ whole genome shotgun (WGS) entry which is preliminary data.</text>
</comment>
<dbReference type="Gene3D" id="2.160.10.10">
    <property type="entry name" value="Hexapeptide repeat proteins"/>
    <property type="match status" value="1"/>
</dbReference>
<dbReference type="CDD" id="cd03360">
    <property type="entry name" value="LbH_AT_putative"/>
    <property type="match status" value="1"/>
</dbReference>
<organism evidence="5 6">
    <name type="scientific">Sedimentimonas flavescens</name>
    <dbReference type="NCBI Taxonomy" id="2851012"/>
    <lineage>
        <taxon>Bacteria</taxon>
        <taxon>Pseudomonadati</taxon>
        <taxon>Pseudomonadota</taxon>
        <taxon>Alphaproteobacteria</taxon>
        <taxon>Rhodobacterales</taxon>
        <taxon>Rhodobacter group</taxon>
        <taxon>Sedimentimonas</taxon>
    </lineage>
</organism>
<evidence type="ECO:0000256" key="1">
    <source>
        <dbReference type="ARBA" id="ARBA00007274"/>
    </source>
</evidence>
<gene>
    <name evidence="5" type="ORF">OE699_10420</name>
</gene>
<dbReference type="PANTHER" id="PTHR43300">
    <property type="entry name" value="ACETYLTRANSFERASE"/>
    <property type="match status" value="1"/>
</dbReference>
<dbReference type="SUPFAM" id="SSF51161">
    <property type="entry name" value="Trimeric LpxA-like enzymes"/>
    <property type="match status" value="1"/>
</dbReference>
<protein>
    <submittedName>
        <fullName evidence="5">Acetyltransferase</fullName>
    </submittedName>
</protein>
<dbReference type="InterPro" id="IPR011004">
    <property type="entry name" value="Trimer_LpxA-like_sf"/>
</dbReference>
<sequence>MILFGLRSPLVVDYEIAATRSGTDIAYGVSVAGHPRVLSDIEIVELAALGDRPRGAAMPCAFAPDKREELAQLALESGFSLAAALIDPTAILPPKLRIGPGSFINAGAVIGGGCMFGQGVLINRSASIGHHTVLGDWVSIGPGAILSGNVRIGANSMIGAGAVIQSDVRIGANVRVAAGTVVRKHVEDNALVSGNPGKAVRMRAVPSSLNREGAE</sequence>